<keyword evidence="8" id="KW-1015">Disulfide bond</keyword>
<evidence type="ECO:0000256" key="9">
    <source>
        <dbReference type="ARBA" id="ARBA00023319"/>
    </source>
</evidence>
<keyword evidence="9" id="KW-0393">Immunoglobulin domain</keyword>
<evidence type="ECO:0000256" key="6">
    <source>
        <dbReference type="ARBA" id="ARBA00022989"/>
    </source>
</evidence>
<dbReference type="SMART" id="SM00409">
    <property type="entry name" value="IG"/>
    <property type="match status" value="2"/>
</dbReference>
<feature type="signal peptide" evidence="11">
    <location>
        <begin position="1"/>
        <end position="16"/>
    </location>
</feature>
<dbReference type="Pfam" id="PF08205">
    <property type="entry name" value="C2-set_2"/>
    <property type="match status" value="1"/>
</dbReference>
<dbReference type="InterPro" id="IPR003585">
    <property type="entry name" value="Neurexin-like"/>
</dbReference>
<dbReference type="Proteomes" id="UP000291000">
    <property type="component" value="Chromosome 1"/>
</dbReference>
<evidence type="ECO:0000313" key="13">
    <source>
        <dbReference type="Ensembl" id="ENSCHIP00000028851.1"/>
    </source>
</evidence>
<accession>A0A452FXD8</accession>
<reference evidence="13" key="3">
    <citation type="submission" date="2025-09" db="UniProtKB">
        <authorList>
            <consortium name="Ensembl"/>
        </authorList>
    </citation>
    <scope>IDENTIFICATION</scope>
</reference>
<proteinExistence type="inferred from homology"/>
<protein>
    <submittedName>
        <fullName evidence="13">Cell adhesion molecule 2</fullName>
    </submittedName>
</protein>
<evidence type="ECO:0000256" key="11">
    <source>
        <dbReference type="SAM" id="SignalP"/>
    </source>
</evidence>
<evidence type="ECO:0000259" key="12">
    <source>
        <dbReference type="PROSITE" id="PS50835"/>
    </source>
</evidence>
<keyword evidence="6 10" id="KW-1133">Transmembrane helix</keyword>
<dbReference type="Bgee" id="ENSCHIG00000024207">
    <property type="expression patterns" value="Expressed in prefrontal cortex and 8 other cell types or tissues"/>
</dbReference>
<comment type="subcellular location">
    <subcellularLocation>
        <location evidence="1">Membrane</location>
        <topology evidence="1">Single-pass type I membrane protein</topology>
    </subcellularLocation>
</comment>
<dbReference type="AlphaFoldDB" id="A0A452FXD8"/>
<dbReference type="EMBL" id="LWLT01000001">
    <property type="status" value="NOT_ANNOTATED_CDS"/>
    <property type="molecule type" value="Genomic_DNA"/>
</dbReference>
<dbReference type="Pfam" id="PF13927">
    <property type="entry name" value="Ig_3"/>
    <property type="match status" value="1"/>
</dbReference>
<dbReference type="InterPro" id="IPR036179">
    <property type="entry name" value="Ig-like_dom_sf"/>
</dbReference>
<gene>
    <name evidence="13" type="primary">CADM2</name>
</gene>
<dbReference type="CDD" id="cd07701">
    <property type="entry name" value="IgV_1_Necl-3"/>
    <property type="match status" value="1"/>
</dbReference>
<reference evidence="13 14" key="1">
    <citation type="submission" date="2016-04" db="EMBL/GenBank/DDBJ databases">
        <title>Polished mammalian reference genomes with single-molecule sequencing and chromosome conformation capture applied to the Capra hircus genome.</title>
        <authorList>
            <person name="Bickhart D.M."/>
            <person name="Koren S."/>
            <person name="Rosen B."/>
            <person name="Hastie A."/>
            <person name="Liachko I."/>
            <person name="Sullivan S.T."/>
            <person name="Burton J."/>
            <person name="Sayre B.L."/>
            <person name="Huson H.J."/>
            <person name="Lee J."/>
            <person name="Lam E."/>
            <person name="Kelley C.M."/>
            <person name="Hutchison J.L."/>
            <person name="Zhou Y."/>
            <person name="Sun J."/>
            <person name="Crisa A."/>
            <person name="Schwartz J.C."/>
            <person name="Hammond J.A."/>
            <person name="Schroeder S.G."/>
            <person name="Liu G.E."/>
            <person name="Dunham M."/>
            <person name="Shendure J."/>
            <person name="Sonstegard T.S."/>
            <person name="Phillippy A.M."/>
            <person name="Van Tassell C.P."/>
            <person name="Smith T.P."/>
        </authorList>
    </citation>
    <scope>NUCLEOTIDE SEQUENCE [LARGE SCALE GENOMIC DNA]</scope>
</reference>
<evidence type="ECO:0000256" key="2">
    <source>
        <dbReference type="ARBA" id="ARBA00007810"/>
    </source>
</evidence>
<comment type="similarity">
    <text evidence="2">Belongs to the nectin family.</text>
</comment>
<dbReference type="InterPro" id="IPR013162">
    <property type="entry name" value="CD80_C2-set"/>
</dbReference>
<feature type="domain" description="Ig-like" evidence="12">
    <location>
        <begin position="13"/>
        <end position="121"/>
    </location>
</feature>
<dbReference type="InterPro" id="IPR013106">
    <property type="entry name" value="Ig_V-set"/>
</dbReference>
<dbReference type="SMART" id="SM00294">
    <property type="entry name" value="4.1m"/>
    <property type="match status" value="1"/>
</dbReference>
<dbReference type="CDD" id="cd05884">
    <property type="entry name" value="IgI_2_Necl-3"/>
    <property type="match status" value="1"/>
</dbReference>
<dbReference type="InterPro" id="IPR007110">
    <property type="entry name" value="Ig-like_dom"/>
</dbReference>
<feature type="transmembrane region" description="Helical" evidence="10">
    <location>
        <begin position="330"/>
        <end position="350"/>
    </location>
</feature>
<dbReference type="Gene3D" id="2.60.40.10">
    <property type="entry name" value="Immunoglobulins"/>
    <property type="match status" value="3"/>
</dbReference>
<evidence type="ECO:0000256" key="8">
    <source>
        <dbReference type="ARBA" id="ARBA00023157"/>
    </source>
</evidence>
<evidence type="ECO:0000256" key="3">
    <source>
        <dbReference type="ARBA" id="ARBA00022692"/>
    </source>
</evidence>
<evidence type="ECO:0000256" key="7">
    <source>
        <dbReference type="ARBA" id="ARBA00023136"/>
    </source>
</evidence>
<keyword evidence="7 10" id="KW-0472">Membrane</keyword>
<dbReference type="FunFam" id="2.60.40.10:FF:000013">
    <property type="entry name" value="cell adhesion molecule 1 isoform X1"/>
    <property type="match status" value="1"/>
</dbReference>
<dbReference type="InterPro" id="IPR003598">
    <property type="entry name" value="Ig_sub2"/>
</dbReference>
<keyword evidence="14" id="KW-1185">Reference proteome</keyword>
<dbReference type="FunFam" id="2.60.40.10:FF:000446">
    <property type="entry name" value="cell adhesion molecule 2 isoform X1"/>
    <property type="match status" value="1"/>
</dbReference>
<dbReference type="SUPFAM" id="SSF48726">
    <property type="entry name" value="Immunoglobulin"/>
    <property type="match status" value="3"/>
</dbReference>
<evidence type="ECO:0000256" key="1">
    <source>
        <dbReference type="ARBA" id="ARBA00004479"/>
    </source>
</evidence>
<dbReference type="GO" id="GO:0007156">
    <property type="term" value="P:homophilic cell adhesion via plasma membrane adhesion molecules"/>
    <property type="evidence" value="ECO:0007669"/>
    <property type="project" value="TreeGrafter"/>
</dbReference>
<dbReference type="SMART" id="SM00408">
    <property type="entry name" value="IGc2"/>
    <property type="match status" value="2"/>
</dbReference>
<feature type="domain" description="Ig-like" evidence="12">
    <location>
        <begin position="129"/>
        <end position="221"/>
    </location>
</feature>
<sequence>MLVLFLCNLFLVPAAASKNKVKGSQGQFPLTQNVTVVEGGTAILTCRVDQNDNTSLQWSNPAQQTLYFDDKKALRDNRIELVRASWHELSISVSDVSLSDEGQYTCSLFTMPVKTSKAYLTVLGVPEKPQISGFSSPVMEGDLMQLTCKTSGSKPAADIRWFKNDKEIKDVKYLKEEDANRKTFTVSSTLDFRVDRSDDGVAVICRVDHESLNATPQVAMQVLEIHYTPSVKIIPSTPFPQEGQPLILTCESKGKPLPEPVLWTKDGGELPDPDRMVVSGRELNILFLNKTDNGTYRCEATNTIGQSSAEYVLIVHDPNALAGQTGPDHALIGGIVAVVVFVTLCSIFLLGRYLARHKGTYLTNEAKGAEDAPDADTAIINAEGSQVNAEEKKEYFI</sequence>
<dbReference type="GeneTree" id="ENSGT00940000155947"/>
<organism evidence="13 14">
    <name type="scientific">Capra hircus</name>
    <name type="common">Goat</name>
    <dbReference type="NCBI Taxonomy" id="9925"/>
    <lineage>
        <taxon>Eukaryota</taxon>
        <taxon>Metazoa</taxon>
        <taxon>Chordata</taxon>
        <taxon>Craniata</taxon>
        <taxon>Vertebrata</taxon>
        <taxon>Euteleostomi</taxon>
        <taxon>Mammalia</taxon>
        <taxon>Eutheria</taxon>
        <taxon>Laurasiatheria</taxon>
        <taxon>Artiodactyla</taxon>
        <taxon>Ruminantia</taxon>
        <taxon>Pecora</taxon>
        <taxon>Bovidae</taxon>
        <taxon>Caprinae</taxon>
        <taxon>Capra</taxon>
    </lineage>
</organism>
<evidence type="ECO:0000256" key="4">
    <source>
        <dbReference type="ARBA" id="ARBA00022729"/>
    </source>
</evidence>
<dbReference type="GO" id="GO:0032809">
    <property type="term" value="C:neuronal cell body membrane"/>
    <property type="evidence" value="ECO:0007669"/>
    <property type="project" value="TreeGrafter"/>
</dbReference>
<dbReference type="Ensembl" id="ENSCHIT00000036721.1">
    <property type="protein sequence ID" value="ENSCHIP00000028851.1"/>
    <property type="gene ID" value="ENSCHIG00000024207.1"/>
</dbReference>
<dbReference type="PROSITE" id="PS50835">
    <property type="entry name" value="IG_LIKE"/>
    <property type="match status" value="3"/>
</dbReference>
<evidence type="ECO:0000256" key="5">
    <source>
        <dbReference type="ARBA" id="ARBA00022737"/>
    </source>
</evidence>
<dbReference type="Pfam" id="PF07686">
    <property type="entry name" value="V-set"/>
    <property type="match status" value="1"/>
</dbReference>
<name>A0A452FXD8_CAPHI</name>
<feature type="domain" description="Ig-like" evidence="12">
    <location>
        <begin position="229"/>
        <end position="314"/>
    </location>
</feature>
<evidence type="ECO:0000256" key="10">
    <source>
        <dbReference type="SAM" id="Phobius"/>
    </source>
</evidence>
<dbReference type="PANTHER" id="PTHR45889:SF1">
    <property type="entry name" value="CELL ADHESION MOLECULE 2"/>
    <property type="match status" value="1"/>
</dbReference>
<dbReference type="InterPro" id="IPR003599">
    <property type="entry name" value="Ig_sub"/>
</dbReference>
<feature type="chain" id="PRO_5019464403" evidence="11">
    <location>
        <begin position="17"/>
        <end position="397"/>
    </location>
</feature>
<evidence type="ECO:0000313" key="14">
    <source>
        <dbReference type="Proteomes" id="UP000291000"/>
    </source>
</evidence>
<keyword evidence="3 10" id="KW-0812">Transmembrane</keyword>
<dbReference type="InterPro" id="IPR013783">
    <property type="entry name" value="Ig-like_fold"/>
</dbReference>
<keyword evidence="4 11" id="KW-0732">Signal</keyword>
<reference evidence="13" key="2">
    <citation type="submission" date="2025-08" db="UniProtKB">
        <authorList>
            <consortium name="Ensembl"/>
        </authorList>
    </citation>
    <scope>IDENTIFICATION</scope>
</reference>
<keyword evidence="5" id="KW-0677">Repeat</keyword>
<dbReference type="PANTHER" id="PTHR45889">
    <property type="entry name" value="IG-LIKE DOMAIN-CONTAINING PROTEIN"/>
    <property type="match status" value="1"/>
</dbReference>